<organism evidence="1 2">
    <name type="scientific">Pararge aegeria aegeria</name>
    <dbReference type="NCBI Taxonomy" id="348720"/>
    <lineage>
        <taxon>Eukaryota</taxon>
        <taxon>Metazoa</taxon>
        <taxon>Ecdysozoa</taxon>
        <taxon>Arthropoda</taxon>
        <taxon>Hexapoda</taxon>
        <taxon>Insecta</taxon>
        <taxon>Pterygota</taxon>
        <taxon>Neoptera</taxon>
        <taxon>Endopterygota</taxon>
        <taxon>Lepidoptera</taxon>
        <taxon>Glossata</taxon>
        <taxon>Ditrysia</taxon>
        <taxon>Papilionoidea</taxon>
        <taxon>Nymphalidae</taxon>
        <taxon>Satyrinae</taxon>
        <taxon>Satyrini</taxon>
        <taxon>Parargina</taxon>
        <taxon>Pararge</taxon>
    </lineage>
</organism>
<evidence type="ECO:0000313" key="1">
    <source>
        <dbReference type="EMBL" id="CAH2264709.1"/>
    </source>
</evidence>
<keyword evidence="2" id="KW-1185">Reference proteome</keyword>
<dbReference type="EMBL" id="CAKXAJ010026259">
    <property type="protein sequence ID" value="CAH2264709.1"/>
    <property type="molecule type" value="Genomic_DNA"/>
</dbReference>
<name>A0A8S4SAI4_9NEOP</name>
<protein>
    <submittedName>
        <fullName evidence="1">Jg2594 protein</fullName>
    </submittedName>
</protein>
<sequence>MENSTVFLGVTLDCKLQWGAHIETLAGKLSSDAYAVRKIRQITDVEVARLVYFAYFHSAMSYGILLRGKAADIETIFILQKRTVRSIYKLKSRESLREKFKEIVRTPLFATLLTDPKEDNSDQCNDTRQHKKECGLPVTQTVTNLEPKAPDEAWRHALGRWFWKWPAMMHSCADRGTKAKVTNILTRNDQLKSGHLLRCRLEKRSKIVTGIPSEEEEGRWEDAIQQYFIRNHPVKIFNQKK</sequence>
<dbReference type="Proteomes" id="UP000838756">
    <property type="component" value="Unassembled WGS sequence"/>
</dbReference>
<dbReference type="OrthoDB" id="414730at2759"/>
<accession>A0A8S4SAI4</accession>
<proteinExistence type="predicted"/>
<dbReference type="AlphaFoldDB" id="A0A8S4SAI4"/>
<reference evidence="1" key="1">
    <citation type="submission" date="2022-03" db="EMBL/GenBank/DDBJ databases">
        <authorList>
            <person name="Lindestad O."/>
        </authorList>
    </citation>
    <scope>NUCLEOTIDE SEQUENCE</scope>
</reference>
<evidence type="ECO:0000313" key="2">
    <source>
        <dbReference type="Proteomes" id="UP000838756"/>
    </source>
</evidence>
<comment type="caution">
    <text evidence="1">The sequence shown here is derived from an EMBL/GenBank/DDBJ whole genome shotgun (WGS) entry which is preliminary data.</text>
</comment>
<gene>
    <name evidence="1" type="primary">jg2594</name>
    <name evidence="1" type="ORF">PAEG_LOCUS24664</name>
</gene>